<dbReference type="RefSeq" id="WP_092693924.1">
    <property type="nucleotide sequence ID" value="NZ_FNBK01000012.1"/>
</dbReference>
<dbReference type="Pfam" id="PF00011">
    <property type="entry name" value="HSP20"/>
    <property type="match status" value="1"/>
</dbReference>
<comment type="similarity">
    <text evidence="1 2">Belongs to the small heat shock protein (HSP20) family.</text>
</comment>
<keyword evidence="5" id="KW-1185">Reference proteome</keyword>
<dbReference type="Proteomes" id="UP000199076">
    <property type="component" value="Unassembled WGS sequence"/>
</dbReference>
<organism evidence="4 5">
    <name type="scientific">Halorientalis regularis</name>
    <dbReference type="NCBI Taxonomy" id="660518"/>
    <lineage>
        <taxon>Archaea</taxon>
        <taxon>Methanobacteriati</taxon>
        <taxon>Methanobacteriota</taxon>
        <taxon>Stenosarchaea group</taxon>
        <taxon>Halobacteria</taxon>
        <taxon>Halobacteriales</taxon>
        <taxon>Haloarculaceae</taxon>
        <taxon>Halorientalis</taxon>
    </lineage>
</organism>
<gene>
    <name evidence="4" type="ORF">SAMN05216218_112102</name>
</gene>
<evidence type="ECO:0000256" key="1">
    <source>
        <dbReference type="PROSITE-ProRule" id="PRU00285"/>
    </source>
</evidence>
<dbReference type="STRING" id="660518.SAMN05216218_112102"/>
<evidence type="ECO:0000313" key="4">
    <source>
        <dbReference type="EMBL" id="SDF96739.1"/>
    </source>
</evidence>
<dbReference type="CDD" id="cd06464">
    <property type="entry name" value="ACD_sHsps-like"/>
    <property type="match status" value="1"/>
</dbReference>
<protein>
    <submittedName>
        <fullName evidence="4">HSP20 family protein</fullName>
    </submittedName>
</protein>
<evidence type="ECO:0000259" key="3">
    <source>
        <dbReference type="PROSITE" id="PS01031"/>
    </source>
</evidence>
<dbReference type="Gene3D" id="2.60.40.790">
    <property type="match status" value="1"/>
</dbReference>
<dbReference type="EMBL" id="FNBK01000012">
    <property type="protein sequence ID" value="SDF96739.1"/>
    <property type="molecule type" value="Genomic_DNA"/>
</dbReference>
<dbReference type="InterPro" id="IPR008978">
    <property type="entry name" value="HSP20-like_chaperone"/>
</dbReference>
<feature type="domain" description="SHSP" evidence="3">
    <location>
        <begin position="23"/>
        <end position="115"/>
    </location>
</feature>
<name>A0A1G7QFN6_9EURY</name>
<dbReference type="AlphaFoldDB" id="A0A1G7QFN6"/>
<reference evidence="5" key="1">
    <citation type="submission" date="2016-10" db="EMBL/GenBank/DDBJ databases">
        <authorList>
            <person name="Varghese N."/>
            <person name="Submissions S."/>
        </authorList>
    </citation>
    <scope>NUCLEOTIDE SEQUENCE [LARGE SCALE GENOMIC DNA]</scope>
    <source>
        <strain evidence="5">IBRC-M 10760</strain>
    </source>
</reference>
<dbReference type="PROSITE" id="PS01031">
    <property type="entry name" value="SHSP"/>
    <property type="match status" value="1"/>
</dbReference>
<sequence>MRRNTDDDENPFGDVFDEINEMLSGGDEAEAVDVHEYEDEIRVVADIPDTSQDEIGIQCDGRVLAIRAARDPRPFRTRIDLPAYVDDQSAQMSYNNGVLEVTLDRDSDPANIGFH</sequence>
<evidence type="ECO:0000313" key="5">
    <source>
        <dbReference type="Proteomes" id="UP000199076"/>
    </source>
</evidence>
<accession>A0A1G7QFN6</accession>
<evidence type="ECO:0000256" key="2">
    <source>
        <dbReference type="RuleBase" id="RU003616"/>
    </source>
</evidence>
<dbReference type="SUPFAM" id="SSF49764">
    <property type="entry name" value="HSP20-like chaperones"/>
    <property type="match status" value="1"/>
</dbReference>
<dbReference type="InterPro" id="IPR002068">
    <property type="entry name" value="A-crystallin/Hsp20_dom"/>
</dbReference>
<dbReference type="OrthoDB" id="26084at2157"/>
<proteinExistence type="inferred from homology"/>